<evidence type="ECO:0000256" key="8">
    <source>
        <dbReference type="RuleBase" id="RU368043"/>
    </source>
</evidence>
<dbReference type="Proteomes" id="UP000527355">
    <property type="component" value="Unassembled WGS sequence"/>
</dbReference>
<dbReference type="EMBL" id="JABWUV010000018">
    <property type="protein sequence ID" value="KAF6290761.1"/>
    <property type="molecule type" value="Genomic_DNA"/>
</dbReference>
<comment type="similarity">
    <text evidence="2 8">Belongs to the IL-10 family.</text>
</comment>
<comment type="subcellular location">
    <subcellularLocation>
        <location evidence="1 8">Secreted</location>
    </subcellularLocation>
</comment>
<feature type="chain" id="PRO_5031607287" description="Interleukin family protein" evidence="8">
    <location>
        <begin position="25"/>
        <end position="175"/>
    </location>
</feature>
<dbReference type="SUPFAM" id="SSF47266">
    <property type="entry name" value="4-helical cytokines"/>
    <property type="match status" value="1"/>
</dbReference>
<gene>
    <name evidence="9" type="ORF">mMyoMyo1_006763</name>
</gene>
<reference evidence="9 10" key="1">
    <citation type="journal article" date="2020" name="Nature">
        <title>Six reference-quality genomes reveal evolution of bat adaptations.</title>
        <authorList>
            <person name="Jebb D."/>
            <person name="Huang Z."/>
            <person name="Pippel M."/>
            <person name="Hughes G.M."/>
            <person name="Lavrichenko K."/>
            <person name="Devanna P."/>
            <person name="Winkler S."/>
            <person name="Jermiin L.S."/>
            <person name="Skirmuntt E.C."/>
            <person name="Katzourakis A."/>
            <person name="Burkitt-Gray L."/>
            <person name="Ray D.A."/>
            <person name="Sullivan K.A.M."/>
            <person name="Roscito J.G."/>
            <person name="Kirilenko B.M."/>
            <person name="Davalos L.M."/>
            <person name="Corthals A.P."/>
            <person name="Power M.L."/>
            <person name="Jones G."/>
            <person name="Ransome R.D."/>
            <person name="Dechmann D.K.N."/>
            <person name="Locatelli A.G."/>
            <person name="Puechmaille S.J."/>
            <person name="Fedrigo O."/>
            <person name="Jarvis E.D."/>
            <person name="Hiller M."/>
            <person name="Vernes S.C."/>
            <person name="Myers E.W."/>
            <person name="Teeling E.C."/>
        </authorList>
    </citation>
    <scope>NUCLEOTIDE SEQUENCE [LARGE SCALE GENOMIC DNA]</scope>
    <source>
        <strain evidence="9">MMyoMyo1</strain>
        <tissue evidence="9">Flight muscle</tissue>
    </source>
</reference>
<dbReference type="PANTHER" id="PTHR48482:SF2">
    <property type="entry name" value="INTERLEUKIN-20"/>
    <property type="match status" value="1"/>
</dbReference>
<dbReference type="Pfam" id="PF00726">
    <property type="entry name" value="IL10"/>
    <property type="match status" value="1"/>
</dbReference>
<dbReference type="OrthoDB" id="9938154at2759"/>
<dbReference type="PANTHER" id="PTHR48482">
    <property type="entry name" value="INTERLEUKIN-19-RELATED"/>
    <property type="match status" value="1"/>
</dbReference>
<dbReference type="PRINTS" id="PR01937">
    <property type="entry name" value="INTRLEUKIN24"/>
</dbReference>
<protein>
    <recommendedName>
        <fullName evidence="8">Interleukin family protein</fullName>
    </recommendedName>
</protein>
<dbReference type="InterPro" id="IPR009079">
    <property type="entry name" value="4_helix_cytokine-like_core"/>
</dbReference>
<dbReference type="VEuPathDB" id="HostDB:GeneID_118673670"/>
<comment type="function">
    <text evidence="8">Immune regulatory cytokine.</text>
</comment>
<dbReference type="Gene3D" id="1.20.1250.10">
    <property type="match status" value="1"/>
</dbReference>
<evidence type="ECO:0000256" key="6">
    <source>
        <dbReference type="PIRSR" id="PIRSR620443-50"/>
    </source>
</evidence>
<dbReference type="AlphaFoldDB" id="A0A7J7SQR9"/>
<evidence type="ECO:0000256" key="4">
    <source>
        <dbReference type="ARBA" id="ARBA00022525"/>
    </source>
</evidence>
<name>A0A7J7SQR9_MYOMY</name>
<evidence type="ECO:0000313" key="9">
    <source>
        <dbReference type="EMBL" id="KAF6290761.1"/>
    </source>
</evidence>
<comment type="caution">
    <text evidence="9">The sequence shown here is derived from an EMBL/GenBank/DDBJ whole genome shotgun (WGS) entry which is preliminary data.</text>
</comment>
<evidence type="ECO:0000256" key="3">
    <source>
        <dbReference type="ARBA" id="ARBA00022514"/>
    </source>
</evidence>
<dbReference type="GO" id="GO:0005125">
    <property type="term" value="F:cytokine activity"/>
    <property type="evidence" value="ECO:0007669"/>
    <property type="project" value="UniProtKB-UniRule"/>
</dbReference>
<feature type="disulfide bond" evidence="7">
    <location>
        <begin position="80"/>
        <end position="133"/>
    </location>
</feature>
<accession>A0A7J7SQR9</accession>
<feature type="disulfide bond" evidence="6">
    <location>
        <begin position="33"/>
        <end position="125"/>
    </location>
</feature>
<dbReference type="InterPro" id="IPR020444">
    <property type="entry name" value="IL-24"/>
</dbReference>
<feature type="disulfide bond" evidence="6">
    <location>
        <begin position="79"/>
        <end position="133"/>
    </location>
</feature>
<evidence type="ECO:0000313" key="10">
    <source>
        <dbReference type="Proteomes" id="UP000527355"/>
    </source>
</evidence>
<keyword evidence="5 8" id="KW-0732">Signal</keyword>
<feature type="disulfide bond" evidence="7">
    <location>
        <begin position="79"/>
        <end position="131"/>
    </location>
</feature>
<keyword evidence="6" id="KW-1015">Disulfide bond</keyword>
<evidence type="ECO:0000256" key="2">
    <source>
        <dbReference type="ARBA" id="ARBA00008813"/>
    </source>
</evidence>
<evidence type="ECO:0000256" key="7">
    <source>
        <dbReference type="PIRSR" id="PIRSR620443-51"/>
    </source>
</evidence>
<evidence type="ECO:0000256" key="1">
    <source>
        <dbReference type="ARBA" id="ARBA00004613"/>
    </source>
</evidence>
<proteinExistence type="inferred from homology"/>
<keyword evidence="10" id="KW-1185">Reference proteome</keyword>
<sequence length="175" mass="20282">MKSSCLPLCLLLAVFSLFWTPSAGLKTLHLGSCVIATNLQEMQTEFSEIQDRMQAEDEIMDLRMLKTESLQDAKPADQCCLLLLYLRLYLDEVFKNYQALDRHTLRKLSSLANSFLTIKKDLRLCHARMTCPCGEEAMEKFNQIRSRFKKLKLQEAVVKALGELDILLQWMEEMR</sequence>
<dbReference type="SMART" id="SM00188">
    <property type="entry name" value="IL10"/>
    <property type="match status" value="1"/>
</dbReference>
<dbReference type="GO" id="GO:0005615">
    <property type="term" value="C:extracellular space"/>
    <property type="evidence" value="ECO:0007669"/>
    <property type="project" value="UniProtKB-UniRule"/>
</dbReference>
<keyword evidence="3 8" id="KW-0202">Cytokine</keyword>
<evidence type="ECO:0000256" key="5">
    <source>
        <dbReference type="ARBA" id="ARBA00022729"/>
    </source>
</evidence>
<feature type="signal peptide" evidence="8">
    <location>
        <begin position="1"/>
        <end position="24"/>
    </location>
</feature>
<keyword evidence="4 8" id="KW-0964">Secreted</keyword>
<organism evidence="9 10">
    <name type="scientific">Myotis myotis</name>
    <name type="common">Greater mouse-eared bat</name>
    <name type="synonym">Vespertilio myotis</name>
    <dbReference type="NCBI Taxonomy" id="51298"/>
    <lineage>
        <taxon>Eukaryota</taxon>
        <taxon>Metazoa</taxon>
        <taxon>Chordata</taxon>
        <taxon>Craniata</taxon>
        <taxon>Vertebrata</taxon>
        <taxon>Euteleostomi</taxon>
        <taxon>Mammalia</taxon>
        <taxon>Eutheria</taxon>
        <taxon>Laurasiatheria</taxon>
        <taxon>Chiroptera</taxon>
        <taxon>Yangochiroptera</taxon>
        <taxon>Vespertilionidae</taxon>
        <taxon>Myotis</taxon>
    </lineage>
</organism>
<dbReference type="InterPro" id="IPR020443">
    <property type="entry name" value="IL-10/19/20/24/26"/>
</dbReference>